<keyword evidence="10 18" id="KW-0808">Transferase</keyword>
<feature type="transmembrane region" description="Helical" evidence="19">
    <location>
        <begin position="207"/>
        <end position="226"/>
    </location>
</feature>
<dbReference type="PROSITE" id="PS01315">
    <property type="entry name" value="CDS"/>
    <property type="match status" value="1"/>
</dbReference>
<dbReference type="EMBL" id="MRDE01000064">
    <property type="protein sequence ID" value="OMH24233.1"/>
    <property type="molecule type" value="Genomic_DNA"/>
</dbReference>
<evidence type="ECO:0000256" key="9">
    <source>
        <dbReference type="ARBA" id="ARBA00022516"/>
    </source>
</evidence>
<keyword evidence="16" id="KW-0594">Phospholipid biosynthesis</keyword>
<gene>
    <name evidence="20" type="ORF">BKD30_09910</name>
</gene>
<evidence type="ECO:0000256" key="12">
    <source>
        <dbReference type="ARBA" id="ARBA00022695"/>
    </source>
</evidence>
<protein>
    <recommendedName>
        <fullName evidence="7 18">Phosphatidate cytidylyltransferase</fullName>
        <ecNumber evidence="6 18">2.7.7.41</ecNumber>
    </recommendedName>
</protein>
<comment type="pathway">
    <text evidence="3 18">Phospholipid metabolism; CDP-diacylglycerol biosynthesis; CDP-diacylglycerol from sn-glycerol 3-phosphate: step 3/3.</text>
</comment>
<feature type="transmembrane region" description="Helical" evidence="19">
    <location>
        <begin position="232"/>
        <end position="251"/>
    </location>
</feature>
<dbReference type="AlphaFoldDB" id="A0A1R1L9N7"/>
<keyword evidence="17" id="KW-1208">Phospholipid metabolism</keyword>
<evidence type="ECO:0000256" key="13">
    <source>
        <dbReference type="ARBA" id="ARBA00022989"/>
    </source>
</evidence>
<dbReference type="GO" id="GO:0004605">
    <property type="term" value="F:phosphatidate cytidylyltransferase activity"/>
    <property type="evidence" value="ECO:0007669"/>
    <property type="project" value="UniProtKB-EC"/>
</dbReference>
<evidence type="ECO:0000256" key="4">
    <source>
        <dbReference type="ARBA" id="ARBA00005189"/>
    </source>
</evidence>
<keyword evidence="21" id="KW-1185">Reference proteome</keyword>
<dbReference type="STRING" id="554083.BKD30_09910"/>
<dbReference type="PANTHER" id="PTHR46382:SF1">
    <property type="entry name" value="PHOSPHATIDATE CYTIDYLYLTRANSFERASE"/>
    <property type="match status" value="1"/>
</dbReference>
<feature type="transmembrane region" description="Helical" evidence="19">
    <location>
        <begin position="62"/>
        <end position="80"/>
    </location>
</feature>
<evidence type="ECO:0000256" key="10">
    <source>
        <dbReference type="ARBA" id="ARBA00022679"/>
    </source>
</evidence>
<dbReference type="EC" id="2.7.7.41" evidence="6 18"/>
<feature type="transmembrane region" description="Helical" evidence="19">
    <location>
        <begin position="87"/>
        <end position="106"/>
    </location>
</feature>
<keyword evidence="12 18" id="KW-0548">Nucleotidyltransferase</keyword>
<evidence type="ECO:0000256" key="18">
    <source>
        <dbReference type="RuleBase" id="RU003938"/>
    </source>
</evidence>
<evidence type="ECO:0000313" key="21">
    <source>
        <dbReference type="Proteomes" id="UP000187085"/>
    </source>
</evidence>
<reference evidence="20 21" key="1">
    <citation type="submission" date="2016-12" db="EMBL/GenBank/DDBJ databases">
        <title>Draft genome of Tersicoccus phoenicis 1P05MA.</title>
        <authorList>
            <person name="Nakajima Y."/>
            <person name="Yoshizawa S."/>
            <person name="Nakamura K."/>
            <person name="Ogura Y."/>
            <person name="Hayashi T."/>
            <person name="Kogure K."/>
        </authorList>
    </citation>
    <scope>NUCLEOTIDE SEQUENCE [LARGE SCALE GENOMIC DNA]</scope>
    <source>
        <strain evidence="20 21">1p05MA</strain>
    </source>
</reference>
<proteinExistence type="inferred from homology"/>
<dbReference type="InterPro" id="IPR000374">
    <property type="entry name" value="PC_trans"/>
</dbReference>
<accession>A0A1R1L9N7</accession>
<name>A0A1R1L9N7_9MICC</name>
<comment type="caution">
    <text evidence="20">The sequence shown here is derived from an EMBL/GenBank/DDBJ whole genome shotgun (WGS) entry which is preliminary data.</text>
</comment>
<dbReference type="UniPathway" id="UPA00557">
    <property type="reaction ID" value="UER00614"/>
</dbReference>
<comment type="catalytic activity">
    <reaction evidence="1 18">
        <text>a 1,2-diacyl-sn-glycero-3-phosphate + CTP + H(+) = a CDP-1,2-diacyl-sn-glycerol + diphosphate</text>
        <dbReference type="Rhea" id="RHEA:16229"/>
        <dbReference type="ChEBI" id="CHEBI:15378"/>
        <dbReference type="ChEBI" id="CHEBI:33019"/>
        <dbReference type="ChEBI" id="CHEBI:37563"/>
        <dbReference type="ChEBI" id="CHEBI:58332"/>
        <dbReference type="ChEBI" id="CHEBI:58608"/>
        <dbReference type="EC" id="2.7.7.41"/>
    </reaction>
</comment>
<evidence type="ECO:0000256" key="7">
    <source>
        <dbReference type="ARBA" id="ARBA00019373"/>
    </source>
</evidence>
<feature type="transmembrane region" description="Helical" evidence="19">
    <location>
        <begin position="141"/>
        <end position="160"/>
    </location>
</feature>
<evidence type="ECO:0000256" key="3">
    <source>
        <dbReference type="ARBA" id="ARBA00005119"/>
    </source>
</evidence>
<evidence type="ECO:0000256" key="17">
    <source>
        <dbReference type="ARBA" id="ARBA00023264"/>
    </source>
</evidence>
<dbReference type="GO" id="GO:0005886">
    <property type="term" value="C:plasma membrane"/>
    <property type="evidence" value="ECO:0007669"/>
    <property type="project" value="UniProtKB-SubCell"/>
</dbReference>
<sequence>MTATPGRGIRRFGLLPPAHGRANRTARRTPSRAGRNLPAAIGVGLALLGALIAGLFFSPLLFTGFVAVFVVIGVLEFARAMAFRRLLLPRIPVAIGAAVLPFAAYLGGAEMLTLGYVGACLLTVLWRALDPRPGAPAVARAGVLALTWIPLMVSFALLLLRTEAGALKLTTMLLLVVANDTFGYVVGVLFGRHAMAPRVSPKKTWEGFAGSILGAAGIGLICVPVLLGRPWWVGAVLAVATVGAATVGDLAESMVKREVGIKDMGTILPGHGGVMDRLDSIVLAAPVAFLMFELLMPRS</sequence>
<evidence type="ECO:0000256" key="16">
    <source>
        <dbReference type="ARBA" id="ARBA00023209"/>
    </source>
</evidence>
<dbReference type="Pfam" id="PF01148">
    <property type="entry name" value="CTP_transf_1"/>
    <property type="match status" value="1"/>
</dbReference>
<comment type="pathway">
    <text evidence="4">Lipid metabolism.</text>
</comment>
<dbReference type="PANTHER" id="PTHR46382">
    <property type="entry name" value="PHOSPHATIDATE CYTIDYLYLTRANSFERASE"/>
    <property type="match status" value="1"/>
</dbReference>
<keyword evidence="9" id="KW-0444">Lipid biosynthesis</keyword>
<keyword evidence="14" id="KW-0443">Lipid metabolism</keyword>
<dbReference type="GO" id="GO:0016024">
    <property type="term" value="P:CDP-diacylglycerol biosynthetic process"/>
    <property type="evidence" value="ECO:0007669"/>
    <property type="project" value="UniProtKB-UniPathway"/>
</dbReference>
<comment type="subcellular location">
    <subcellularLocation>
        <location evidence="2">Cell membrane</location>
        <topology evidence="2">Multi-pass membrane protein</topology>
    </subcellularLocation>
</comment>
<keyword evidence="15 19" id="KW-0472">Membrane</keyword>
<evidence type="ECO:0000256" key="6">
    <source>
        <dbReference type="ARBA" id="ARBA00012487"/>
    </source>
</evidence>
<evidence type="ECO:0000256" key="8">
    <source>
        <dbReference type="ARBA" id="ARBA00022475"/>
    </source>
</evidence>
<feature type="transmembrane region" description="Helical" evidence="19">
    <location>
        <begin position="172"/>
        <end position="195"/>
    </location>
</feature>
<evidence type="ECO:0000256" key="15">
    <source>
        <dbReference type="ARBA" id="ARBA00023136"/>
    </source>
</evidence>
<evidence type="ECO:0000256" key="11">
    <source>
        <dbReference type="ARBA" id="ARBA00022692"/>
    </source>
</evidence>
<feature type="transmembrane region" description="Helical" evidence="19">
    <location>
        <begin position="37"/>
        <end position="56"/>
    </location>
</feature>
<evidence type="ECO:0000313" key="20">
    <source>
        <dbReference type="EMBL" id="OMH24233.1"/>
    </source>
</evidence>
<evidence type="ECO:0000256" key="19">
    <source>
        <dbReference type="SAM" id="Phobius"/>
    </source>
</evidence>
<evidence type="ECO:0000256" key="14">
    <source>
        <dbReference type="ARBA" id="ARBA00023098"/>
    </source>
</evidence>
<dbReference type="Proteomes" id="UP000187085">
    <property type="component" value="Unassembled WGS sequence"/>
</dbReference>
<feature type="transmembrane region" description="Helical" evidence="19">
    <location>
        <begin position="112"/>
        <end position="129"/>
    </location>
</feature>
<evidence type="ECO:0000256" key="5">
    <source>
        <dbReference type="ARBA" id="ARBA00010185"/>
    </source>
</evidence>
<organism evidence="20 21">
    <name type="scientific">Tersicoccus phoenicis</name>
    <dbReference type="NCBI Taxonomy" id="554083"/>
    <lineage>
        <taxon>Bacteria</taxon>
        <taxon>Bacillati</taxon>
        <taxon>Actinomycetota</taxon>
        <taxon>Actinomycetes</taxon>
        <taxon>Micrococcales</taxon>
        <taxon>Micrococcaceae</taxon>
        <taxon>Tersicoccus</taxon>
    </lineage>
</organism>
<comment type="similarity">
    <text evidence="5 18">Belongs to the CDS family.</text>
</comment>
<keyword evidence="11 18" id="KW-0812">Transmembrane</keyword>
<evidence type="ECO:0000256" key="1">
    <source>
        <dbReference type="ARBA" id="ARBA00001698"/>
    </source>
</evidence>
<evidence type="ECO:0000256" key="2">
    <source>
        <dbReference type="ARBA" id="ARBA00004651"/>
    </source>
</evidence>
<keyword evidence="8" id="KW-1003">Cell membrane</keyword>
<keyword evidence="13 19" id="KW-1133">Transmembrane helix</keyword>